<dbReference type="Proteomes" id="UP000034172">
    <property type="component" value="Unassembled WGS sequence"/>
</dbReference>
<dbReference type="AlphaFoldDB" id="A0A0G1HNL2"/>
<dbReference type="STRING" id="1618392.UW41_C0037G0008"/>
<accession>A0A0G1HNL2</accession>
<name>A0A0G1HNL2_9BACT</name>
<comment type="caution">
    <text evidence="1">The sequence shown here is derived from an EMBL/GenBank/DDBJ whole genome shotgun (WGS) entry which is preliminary data.</text>
</comment>
<proteinExistence type="predicted"/>
<evidence type="ECO:0000313" key="2">
    <source>
        <dbReference type="Proteomes" id="UP000034172"/>
    </source>
</evidence>
<organism evidence="1 2">
    <name type="scientific">Candidatus Collierbacteria bacterium GW2011_GWC2_44_18</name>
    <dbReference type="NCBI Taxonomy" id="1618392"/>
    <lineage>
        <taxon>Bacteria</taxon>
        <taxon>Candidatus Collieribacteriota</taxon>
    </lineage>
</organism>
<dbReference type="EMBL" id="LCIE01000037">
    <property type="protein sequence ID" value="KKT48228.1"/>
    <property type="molecule type" value="Genomic_DNA"/>
</dbReference>
<gene>
    <name evidence="1" type="ORF">UW41_C0037G0008</name>
</gene>
<evidence type="ECO:0000313" key="1">
    <source>
        <dbReference type="EMBL" id="KKT48228.1"/>
    </source>
</evidence>
<protein>
    <submittedName>
        <fullName evidence="1">Uncharacterized protein</fullName>
    </submittedName>
</protein>
<reference evidence="1 2" key="1">
    <citation type="journal article" date="2015" name="Nature">
        <title>rRNA introns, odd ribosomes, and small enigmatic genomes across a large radiation of phyla.</title>
        <authorList>
            <person name="Brown C.T."/>
            <person name="Hug L.A."/>
            <person name="Thomas B.C."/>
            <person name="Sharon I."/>
            <person name="Castelle C.J."/>
            <person name="Singh A."/>
            <person name="Wilkins M.J."/>
            <person name="Williams K.H."/>
            <person name="Banfield J.F."/>
        </authorList>
    </citation>
    <scope>NUCLEOTIDE SEQUENCE [LARGE SCALE GENOMIC DNA]</scope>
</reference>
<sequence length="138" mass="15531">MTWGSCRECLRDGFWSGRFCSSACEEKQKRRLSGEQVEEEKTSVKCRGCGALFESHGGQYCSKDCRYKFGGEVRKCPICQNTFTTRGTTFCSKECSREARKAESVEVKTGVCRICGKPCPNGEAVCSWECAVRFNEVR</sequence>